<gene>
    <name evidence="10" type="ORF">J421_0748</name>
</gene>
<dbReference type="PANTHER" id="PTHR42881">
    <property type="entry name" value="PROLYL ENDOPEPTIDASE"/>
    <property type="match status" value="1"/>
</dbReference>
<dbReference type="PROSITE" id="PS00708">
    <property type="entry name" value="PRO_ENDOPEP_SER"/>
    <property type="match status" value="1"/>
</dbReference>
<dbReference type="InterPro" id="IPR051167">
    <property type="entry name" value="Prolyl_oligopep/macrocyclase"/>
</dbReference>
<name>W0RD99_9BACT</name>
<dbReference type="EC" id="3.4.21.26" evidence="3"/>
<evidence type="ECO:0000256" key="6">
    <source>
        <dbReference type="ARBA" id="ARBA00022825"/>
    </source>
</evidence>
<dbReference type="PATRIC" id="fig|861299.3.peg.761"/>
<dbReference type="eggNOG" id="COG1505">
    <property type="taxonomic scope" value="Bacteria"/>
</dbReference>
<dbReference type="PRINTS" id="PR00862">
    <property type="entry name" value="PROLIGOPTASE"/>
</dbReference>
<dbReference type="KEGG" id="gba:J421_0748"/>
<dbReference type="GO" id="GO:0004252">
    <property type="term" value="F:serine-type endopeptidase activity"/>
    <property type="evidence" value="ECO:0007669"/>
    <property type="project" value="UniProtKB-EC"/>
</dbReference>
<comment type="similarity">
    <text evidence="2">Belongs to the peptidase S9A family.</text>
</comment>
<feature type="domain" description="Peptidase S9A N-terminal" evidence="9">
    <location>
        <begin position="43"/>
        <end position="452"/>
    </location>
</feature>
<evidence type="ECO:0000256" key="1">
    <source>
        <dbReference type="ARBA" id="ARBA00001070"/>
    </source>
</evidence>
<dbReference type="SUPFAM" id="SSF50993">
    <property type="entry name" value="Peptidase/esterase 'gauge' domain"/>
    <property type="match status" value="1"/>
</dbReference>
<organism evidence="10 11">
    <name type="scientific">Gemmatirosa kalamazoonensis</name>
    <dbReference type="NCBI Taxonomy" id="861299"/>
    <lineage>
        <taxon>Bacteria</taxon>
        <taxon>Pseudomonadati</taxon>
        <taxon>Gemmatimonadota</taxon>
        <taxon>Gemmatimonadia</taxon>
        <taxon>Gemmatimonadales</taxon>
        <taxon>Gemmatimonadaceae</taxon>
        <taxon>Gemmatirosa</taxon>
    </lineage>
</organism>
<evidence type="ECO:0000313" key="11">
    <source>
        <dbReference type="Proteomes" id="UP000019151"/>
    </source>
</evidence>
<feature type="domain" description="Peptidase S9 prolyl oligopeptidase catalytic" evidence="8">
    <location>
        <begin position="513"/>
        <end position="725"/>
    </location>
</feature>
<dbReference type="OrthoDB" id="9801421at2"/>
<dbReference type="InParanoid" id="W0RD99"/>
<sequence length="737" mass="80245">MSHRWTLVPAALAAALAVAPDATAQPTVTSTANTTTGTRVQYPQTKTVDQVDDYHGTRVADPYRWLEDLDAPATADWVKAQNAVTFAYLAGIPGRDAIKARLTEMWNYPRVSLPFREGGRLFFTKNAGLQRQSPYYMTTGRSSDGAALVLDPNAISADGSVALSRFNPDPSGRWLAYGLSEGGADWVTLHVKNLASGTDLDDVVRWVRYSSPSWTKDGEGFFYTRYPEPPTAGGKTLSNASRDPVVHYHKLGTPQTADVAVFRYPAEPTWGVNGYVSEDGRWLFTSVGRGTDPENQLYAADMGDPKKPNVGAKLVPIDTTLAASFTPIGVVGTTAYVLTNLDAPRYKVVAIDLRKPARTGWKTVIPESRNTLENVSLVGGKLVAQWLVDVKSEVTIHELSGRQVGTLPLPGMGTLAGLSGREDSPELYYGFTSFLVPNTVFRYDLGTGKQETFFAPNVPFDPSPYETEQVFYTSKDGTRVPMFVVHKKGLALDGQNPTMLYAYGGFNVVQAPAFSASVIAWLEMGGVYASANLRGGGEYGEAWHQAGKLDRKQNVFDDFIAAAEYLVDRKYTSPAKLAIRGGSNGGLLVGAVMNQRPDLFAVAIPQVGVMDMLRYHKFSAGVFWVPEYGSADDPQQFQTLAKYSPLHNLKPGTCYPATLVTTADHDDRVVPGHSFKYASALQAAQGCDRPTLIRIEAQGSHGYRPLDRTIAEQADLWAFAAKNLGVDVKFAKSRAMQ</sequence>
<dbReference type="GO" id="GO:0005829">
    <property type="term" value="C:cytosol"/>
    <property type="evidence" value="ECO:0007669"/>
    <property type="project" value="TreeGrafter"/>
</dbReference>
<comment type="catalytic activity">
    <reaction evidence="1">
        <text>Hydrolysis of Pro-|-Xaa &gt;&gt; Ala-|-Xaa in oligopeptides.</text>
        <dbReference type="EC" id="3.4.21.26"/>
    </reaction>
</comment>
<dbReference type="HOGENOM" id="CLU_011290_0_1_0"/>
<dbReference type="AlphaFoldDB" id="W0RD99"/>
<reference evidence="10 11" key="1">
    <citation type="journal article" date="2014" name="Genome Announc.">
        <title>Genome Sequence and Methylome of Soil Bacterium Gemmatirosa kalamazoonensis KBS708T, a Member of the Rarely Cultivated Gemmatimonadetes Phylum.</title>
        <authorList>
            <person name="Debruyn J.M."/>
            <person name="Radosevich M."/>
            <person name="Wommack K.E."/>
            <person name="Polson S.W."/>
            <person name="Hauser L.J."/>
            <person name="Fawaz M.N."/>
            <person name="Korlach J."/>
            <person name="Tsai Y.C."/>
        </authorList>
    </citation>
    <scope>NUCLEOTIDE SEQUENCE [LARGE SCALE GENOMIC DNA]</scope>
    <source>
        <strain evidence="10 11">KBS708</strain>
    </source>
</reference>
<dbReference type="Proteomes" id="UP000019151">
    <property type="component" value="Chromosome"/>
</dbReference>
<evidence type="ECO:0000256" key="2">
    <source>
        <dbReference type="ARBA" id="ARBA00005228"/>
    </source>
</evidence>
<keyword evidence="7" id="KW-0732">Signal</keyword>
<dbReference type="InterPro" id="IPR002470">
    <property type="entry name" value="Peptidase_S9A"/>
</dbReference>
<evidence type="ECO:0000256" key="4">
    <source>
        <dbReference type="ARBA" id="ARBA00022670"/>
    </source>
</evidence>
<proteinExistence type="inferred from homology"/>
<dbReference type="InterPro" id="IPR023302">
    <property type="entry name" value="Pept_S9A_N"/>
</dbReference>
<dbReference type="FunFam" id="3.40.50.1820:FF:000005">
    <property type="entry name" value="Prolyl endopeptidase"/>
    <property type="match status" value="1"/>
</dbReference>
<dbReference type="STRING" id="861299.J421_0748"/>
<dbReference type="InterPro" id="IPR002471">
    <property type="entry name" value="Pept_S9_AS"/>
</dbReference>
<dbReference type="GO" id="GO:0006508">
    <property type="term" value="P:proteolysis"/>
    <property type="evidence" value="ECO:0007669"/>
    <property type="project" value="UniProtKB-KW"/>
</dbReference>
<keyword evidence="4" id="KW-0645">Protease</keyword>
<dbReference type="Pfam" id="PF02897">
    <property type="entry name" value="Peptidase_S9_N"/>
    <property type="match status" value="1"/>
</dbReference>
<keyword evidence="11" id="KW-1185">Reference proteome</keyword>
<feature type="signal peptide" evidence="7">
    <location>
        <begin position="1"/>
        <end position="24"/>
    </location>
</feature>
<evidence type="ECO:0000259" key="9">
    <source>
        <dbReference type="Pfam" id="PF02897"/>
    </source>
</evidence>
<dbReference type="GO" id="GO:0070012">
    <property type="term" value="F:oligopeptidase activity"/>
    <property type="evidence" value="ECO:0007669"/>
    <property type="project" value="TreeGrafter"/>
</dbReference>
<dbReference type="Pfam" id="PF00326">
    <property type="entry name" value="Peptidase_S9"/>
    <property type="match status" value="1"/>
</dbReference>
<evidence type="ECO:0000313" key="10">
    <source>
        <dbReference type="EMBL" id="AHG88285.1"/>
    </source>
</evidence>
<evidence type="ECO:0000256" key="5">
    <source>
        <dbReference type="ARBA" id="ARBA00022801"/>
    </source>
</evidence>
<keyword evidence="5" id="KW-0378">Hydrolase</keyword>
<keyword evidence="6" id="KW-0720">Serine protease</keyword>
<feature type="chain" id="PRO_5004793934" description="prolyl oligopeptidase" evidence="7">
    <location>
        <begin position="25"/>
        <end position="737"/>
    </location>
</feature>
<dbReference type="SUPFAM" id="SSF53474">
    <property type="entry name" value="alpha/beta-Hydrolases"/>
    <property type="match status" value="1"/>
</dbReference>
<dbReference type="InterPro" id="IPR029058">
    <property type="entry name" value="AB_hydrolase_fold"/>
</dbReference>
<evidence type="ECO:0000256" key="3">
    <source>
        <dbReference type="ARBA" id="ARBA00011897"/>
    </source>
</evidence>
<evidence type="ECO:0000259" key="8">
    <source>
        <dbReference type="Pfam" id="PF00326"/>
    </source>
</evidence>
<dbReference type="EMBL" id="CP007128">
    <property type="protein sequence ID" value="AHG88285.1"/>
    <property type="molecule type" value="Genomic_DNA"/>
</dbReference>
<dbReference type="Gene3D" id="2.130.10.120">
    <property type="entry name" value="Prolyl oligopeptidase, N-terminal domain"/>
    <property type="match status" value="1"/>
</dbReference>
<dbReference type="PANTHER" id="PTHR42881:SF2">
    <property type="entry name" value="PROLYL ENDOPEPTIDASE"/>
    <property type="match status" value="1"/>
</dbReference>
<dbReference type="RefSeq" id="WP_025409829.1">
    <property type="nucleotide sequence ID" value="NZ_CP007128.1"/>
</dbReference>
<dbReference type="Gene3D" id="3.40.50.1820">
    <property type="entry name" value="alpha/beta hydrolase"/>
    <property type="match status" value="1"/>
</dbReference>
<evidence type="ECO:0000256" key="7">
    <source>
        <dbReference type="SAM" id="SignalP"/>
    </source>
</evidence>
<protein>
    <recommendedName>
        <fullName evidence="3">prolyl oligopeptidase</fullName>
        <ecNumber evidence="3">3.4.21.26</ecNumber>
    </recommendedName>
</protein>
<accession>W0RD99</accession>
<dbReference type="InterPro" id="IPR001375">
    <property type="entry name" value="Peptidase_S9_cat"/>
</dbReference>